<feature type="region of interest" description="Disordered" evidence="1">
    <location>
        <begin position="143"/>
        <end position="167"/>
    </location>
</feature>
<proteinExistence type="predicted"/>
<keyword evidence="4" id="KW-1185">Reference proteome</keyword>
<feature type="compositionally biased region" description="Low complexity" evidence="1">
    <location>
        <begin position="148"/>
        <end position="167"/>
    </location>
</feature>
<evidence type="ECO:0000256" key="1">
    <source>
        <dbReference type="SAM" id="MobiDB-lite"/>
    </source>
</evidence>
<evidence type="ECO:0000313" key="4">
    <source>
        <dbReference type="Proteomes" id="UP000316270"/>
    </source>
</evidence>
<dbReference type="Pfam" id="PF24808">
    <property type="entry name" value="DUF7707"/>
    <property type="match status" value="1"/>
</dbReference>
<dbReference type="OrthoDB" id="2439692at2759"/>
<dbReference type="EMBL" id="CP042192">
    <property type="protein sequence ID" value="QDS72964.1"/>
    <property type="molecule type" value="Genomic_DNA"/>
</dbReference>
<accession>A0A517LBG1</accession>
<evidence type="ECO:0000313" key="3">
    <source>
        <dbReference type="EMBL" id="QDS72964.1"/>
    </source>
</evidence>
<protein>
    <recommendedName>
        <fullName evidence="2">DUF7707 domain-containing protein</fullName>
    </recommendedName>
</protein>
<dbReference type="InterPro" id="IPR056124">
    <property type="entry name" value="DUF7707"/>
</dbReference>
<dbReference type="PANTHER" id="PTHR38118:SF2">
    <property type="entry name" value="CDP-ALCOHOL PHOSPHATIDYLTRANSFERASE PROTEIN"/>
    <property type="match status" value="1"/>
</dbReference>
<dbReference type="PANTHER" id="PTHR38118">
    <property type="entry name" value="ANCHORED CELL WALL PROTEIN 11-RELATED"/>
    <property type="match status" value="1"/>
</dbReference>
<feature type="domain" description="DUF7707" evidence="2">
    <location>
        <begin position="37"/>
        <end position="143"/>
    </location>
</feature>
<gene>
    <name evidence="3" type="ORF">FKW77_008603</name>
</gene>
<reference evidence="3 4" key="1">
    <citation type="submission" date="2019-07" db="EMBL/GenBank/DDBJ databases">
        <title>Finished genome of Venturia effusa.</title>
        <authorList>
            <person name="Young C.A."/>
            <person name="Cox M.P."/>
            <person name="Ganley A.R.D."/>
            <person name="David W.J."/>
        </authorList>
    </citation>
    <scope>NUCLEOTIDE SEQUENCE [LARGE SCALE GENOMIC DNA]</scope>
    <source>
        <strain evidence="4">albino</strain>
    </source>
</reference>
<dbReference type="AlphaFoldDB" id="A0A517LBG1"/>
<name>A0A517LBG1_9PEZI</name>
<sequence>MVEENVLYHHSNLILTPFTMRSYIAIVPVLAAVVNAQIDPNSVTLATRSSWCNSQTSQCPLLCSQVTSNHRTSTTSNSCDPKTLTYSCTCPGGITPNASEYSQTIPYFICTQVNENCVKACGNGNNACASACREDNPCGAQDPTVANSTSSTTTSTATGASGSATSATTTGFGSFSDATTTASSSTSTANSAAAAALNLGNDYGVAVIAAGVFAGLGLML</sequence>
<evidence type="ECO:0000259" key="2">
    <source>
        <dbReference type="Pfam" id="PF24808"/>
    </source>
</evidence>
<dbReference type="Proteomes" id="UP000316270">
    <property type="component" value="Chromosome 8"/>
</dbReference>
<organism evidence="3 4">
    <name type="scientific">Venturia effusa</name>
    <dbReference type="NCBI Taxonomy" id="50376"/>
    <lineage>
        <taxon>Eukaryota</taxon>
        <taxon>Fungi</taxon>
        <taxon>Dikarya</taxon>
        <taxon>Ascomycota</taxon>
        <taxon>Pezizomycotina</taxon>
        <taxon>Dothideomycetes</taxon>
        <taxon>Pleosporomycetidae</taxon>
        <taxon>Venturiales</taxon>
        <taxon>Venturiaceae</taxon>
        <taxon>Venturia</taxon>
    </lineage>
</organism>